<dbReference type="PRINTS" id="PR01179">
    <property type="entry name" value="ODADCRBXLASE"/>
</dbReference>
<keyword evidence="5 8" id="KW-0457">Lysine biosynthesis</keyword>
<keyword evidence="2 5" id="KW-0210">Decarboxylase</keyword>
<dbReference type="NCBIfam" id="TIGR01048">
    <property type="entry name" value="lysA"/>
    <property type="match status" value="1"/>
</dbReference>
<dbReference type="Pfam" id="PF00278">
    <property type="entry name" value="Orn_DAP_Arg_deC"/>
    <property type="match status" value="1"/>
</dbReference>
<dbReference type="InterPro" id="IPR022653">
    <property type="entry name" value="De-COase2_pyr-phos_BS"/>
</dbReference>
<dbReference type="SUPFAM" id="SSF51419">
    <property type="entry name" value="PLP-binding barrel"/>
    <property type="match status" value="1"/>
</dbReference>
<evidence type="ECO:0000259" key="9">
    <source>
        <dbReference type="Pfam" id="PF00278"/>
    </source>
</evidence>
<comment type="similarity">
    <text evidence="5">Belongs to the Orn/Lys/Arg decarboxylase class-II family. LysA subfamily.</text>
</comment>
<dbReference type="Proteomes" id="UP000184474">
    <property type="component" value="Unassembled WGS sequence"/>
</dbReference>
<dbReference type="GO" id="GO:0008836">
    <property type="term" value="F:diaminopimelate decarboxylase activity"/>
    <property type="evidence" value="ECO:0007669"/>
    <property type="project" value="UniProtKB-UniRule"/>
</dbReference>
<dbReference type="Gene3D" id="2.40.37.10">
    <property type="entry name" value="Lyase, Ornithine Decarboxylase, Chain A, domain 1"/>
    <property type="match status" value="1"/>
</dbReference>
<dbReference type="PANTHER" id="PTHR43727">
    <property type="entry name" value="DIAMINOPIMELATE DECARBOXYLASE"/>
    <property type="match status" value="1"/>
</dbReference>
<evidence type="ECO:0000256" key="6">
    <source>
        <dbReference type="NCBIfam" id="TIGR01048"/>
    </source>
</evidence>
<dbReference type="EMBL" id="FRAA01000004">
    <property type="protein sequence ID" value="SHK31686.1"/>
    <property type="molecule type" value="Genomic_DNA"/>
</dbReference>
<evidence type="ECO:0000256" key="1">
    <source>
        <dbReference type="ARBA" id="ARBA00001933"/>
    </source>
</evidence>
<comment type="cofactor">
    <cofactor evidence="1 5 7 8">
        <name>pyridoxal 5'-phosphate</name>
        <dbReference type="ChEBI" id="CHEBI:597326"/>
    </cofactor>
</comment>
<feature type="binding site" evidence="5">
    <location>
        <position position="298"/>
    </location>
    <ligand>
        <name>substrate</name>
    </ligand>
</feature>
<feature type="binding site" evidence="5">
    <location>
        <position position="258"/>
    </location>
    <ligand>
        <name>substrate</name>
    </ligand>
</feature>
<dbReference type="InterPro" id="IPR009006">
    <property type="entry name" value="Ala_racemase/Decarboxylase_C"/>
</dbReference>
<evidence type="ECO:0000256" key="2">
    <source>
        <dbReference type="ARBA" id="ARBA00022793"/>
    </source>
</evidence>
<dbReference type="InterPro" id="IPR000183">
    <property type="entry name" value="Orn/DAP/Arg_de-COase"/>
</dbReference>
<evidence type="ECO:0000256" key="5">
    <source>
        <dbReference type="HAMAP-Rule" id="MF_02120"/>
    </source>
</evidence>
<dbReference type="PANTHER" id="PTHR43727:SF2">
    <property type="entry name" value="GROUP IV DECARBOXYLASE"/>
    <property type="match status" value="1"/>
</dbReference>
<feature type="binding site" evidence="5">
    <location>
        <position position="353"/>
    </location>
    <ligand>
        <name>pyridoxal 5'-phosphate</name>
        <dbReference type="ChEBI" id="CHEBI:597326"/>
    </ligand>
</feature>
<comment type="function">
    <text evidence="5">Specifically catalyzes the decarboxylation of meso-diaminopimelate (meso-DAP) to L-lysine.</text>
</comment>
<dbReference type="SUPFAM" id="SSF50621">
    <property type="entry name" value="Alanine racemase C-terminal domain-like"/>
    <property type="match status" value="1"/>
</dbReference>
<accession>A0A1M6RH11</accession>
<dbReference type="EC" id="4.1.1.20" evidence="5 6"/>
<name>A0A1M6RH11_REIAG</name>
<comment type="subunit">
    <text evidence="5">Homodimer.</text>
</comment>
<gene>
    <name evidence="5" type="primary">lysA</name>
    <name evidence="11" type="ORF">SAMN04488028_104170</name>
</gene>
<dbReference type="FunFam" id="3.20.20.10:FF:000003">
    <property type="entry name" value="Diaminopimelate decarboxylase"/>
    <property type="match status" value="1"/>
</dbReference>
<comment type="pathway">
    <text evidence="5 8">Amino-acid biosynthesis; L-lysine biosynthesis via DAP pathway; L-lysine from DL-2,6-diaminopimelate: step 1/1.</text>
</comment>
<feature type="modified residue" description="N6-(pyridoxal phosphate)lysine" evidence="5 7">
    <location>
        <position position="38"/>
    </location>
</feature>
<proteinExistence type="inferred from homology"/>
<evidence type="ECO:0000313" key="11">
    <source>
        <dbReference type="EMBL" id="SHK31686.1"/>
    </source>
</evidence>
<keyword evidence="12" id="KW-1185">Reference proteome</keyword>
<keyword evidence="3 5" id="KW-0663">Pyridoxal phosphate</keyword>
<dbReference type="UniPathway" id="UPA00034">
    <property type="reaction ID" value="UER00027"/>
</dbReference>
<dbReference type="InterPro" id="IPR022643">
    <property type="entry name" value="De-COase2_C"/>
</dbReference>
<dbReference type="STRING" id="156994.SAMN04488028_104170"/>
<evidence type="ECO:0000256" key="7">
    <source>
        <dbReference type="PIRSR" id="PIRSR600183-50"/>
    </source>
</evidence>
<feature type="binding site" evidence="5">
    <location>
        <position position="326"/>
    </location>
    <ligand>
        <name>substrate</name>
    </ligand>
</feature>
<sequence>MAVQTPFYYYDLALLENTLQALNDAIPSSKFKVHYAVKANAEDRILQTIQRYGLGADCVSGNEITKSIACGFNPSEIVLAGVGKSDAELHTAISNGIHSINCESIEELEVINEIAEQNNRVANISFRINPNVDAKTHHKITTGLSENKFGIPISEVSRAIAEIRKMEFLSLSGIHFHIGSQILSMDPFIKLCNQVNTLLDEIEGEGIQLDHINVGGGLGIDYLNPDQNPIPDFEKYFAVFHEHLNVRDGQTVHFELGRSVVAQCGSLITKVLYVKKGATKNFAIVDAGMTELIRPALYDSYHEMENITADSLLGTDNYSVVGPICESSDVFGELEMPITKRGDLIKIKSAGAYGQVLSSNYNLRDSAKAYYSDKNELTSWVGSEKKETSLT</sequence>
<protein>
    <recommendedName>
        <fullName evidence="5 6">Diaminopimelate decarboxylase</fullName>
        <shortName evidence="5">DAP decarboxylase</shortName>
        <shortName evidence="5">DAPDC</shortName>
        <ecNumber evidence="5 6">4.1.1.20</ecNumber>
    </recommendedName>
</protein>
<dbReference type="Pfam" id="PF02784">
    <property type="entry name" value="Orn_Arg_deC_N"/>
    <property type="match status" value="1"/>
</dbReference>
<dbReference type="HAMAP" id="MF_02120">
    <property type="entry name" value="LysA"/>
    <property type="match status" value="1"/>
</dbReference>
<evidence type="ECO:0000259" key="10">
    <source>
        <dbReference type="Pfam" id="PF02784"/>
    </source>
</evidence>
<dbReference type="AlphaFoldDB" id="A0A1M6RH11"/>
<evidence type="ECO:0000256" key="3">
    <source>
        <dbReference type="ARBA" id="ARBA00022898"/>
    </source>
</evidence>
<dbReference type="InterPro" id="IPR022644">
    <property type="entry name" value="De-COase2_N"/>
</dbReference>
<dbReference type="Gene3D" id="3.20.20.10">
    <property type="entry name" value="Alanine racemase"/>
    <property type="match status" value="1"/>
</dbReference>
<feature type="domain" description="Orn/DAP/Arg decarboxylase 2 N-terminal" evidence="10">
    <location>
        <begin position="15"/>
        <end position="262"/>
    </location>
</feature>
<evidence type="ECO:0000256" key="8">
    <source>
        <dbReference type="RuleBase" id="RU003738"/>
    </source>
</evidence>
<keyword evidence="5" id="KW-0028">Amino-acid biosynthesis</keyword>
<dbReference type="GO" id="GO:0009089">
    <property type="term" value="P:lysine biosynthetic process via diaminopimelate"/>
    <property type="evidence" value="ECO:0007669"/>
    <property type="project" value="UniProtKB-UniRule"/>
</dbReference>
<dbReference type="InterPro" id="IPR029066">
    <property type="entry name" value="PLP-binding_barrel"/>
</dbReference>
<feature type="binding site" evidence="5">
    <location>
        <position position="353"/>
    </location>
    <ligand>
        <name>substrate</name>
    </ligand>
</feature>
<evidence type="ECO:0000256" key="4">
    <source>
        <dbReference type="ARBA" id="ARBA00023239"/>
    </source>
</evidence>
<dbReference type="GO" id="GO:0030170">
    <property type="term" value="F:pyridoxal phosphate binding"/>
    <property type="evidence" value="ECO:0007669"/>
    <property type="project" value="UniProtKB-UniRule"/>
</dbReference>
<feature type="binding site" evidence="5">
    <location>
        <position position="217"/>
    </location>
    <ligand>
        <name>pyridoxal 5'-phosphate</name>
        <dbReference type="ChEBI" id="CHEBI:597326"/>
    </ligand>
</feature>
<dbReference type="PROSITE" id="PS00878">
    <property type="entry name" value="ODR_DC_2_1"/>
    <property type="match status" value="1"/>
</dbReference>
<organism evidence="11 12">
    <name type="scientific">Reichenbachiella agariperforans</name>
    <dbReference type="NCBI Taxonomy" id="156994"/>
    <lineage>
        <taxon>Bacteria</taxon>
        <taxon>Pseudomonadati</taxon>
        <taxon>Bacteroidota</taxon>
        <taxon>Cytophagia</taxon>
        <taxon>Cytophagales</taxon>
        <taxon>Reichenbachiellaceae</taxon>
        <taxon>Reichenbachiella</taxon>
    </lineage>
</organism>
<feature type="domain" description="Orn/DAP/Arg decarboxylase 2 C-terminal" evidence="9">
    <location>
        <begin position="7"/>
        <end position="351"/>
    </location>
</feature>
<evidence type="ECO:0000313" key="12">
    <source>
        <dbReference type="Proteomes" id="UP000184474"/>
    </source>
</evidence>
<dbReference type="CDD" id="cd06828">
    <property type="entry name" value="PLPDE_III_DapDC"/>
    <property type="match status" value="1"/>
</dbReference>
<reference evidence="12" key="1">
    <citation type="submission" date="2016-11" db="EMBL/GenBank/DDBJ databases">
        <authorList>
            <person name="Varghese N."/>
            <person name="Submissions S."/>
        </authorList>
    </citation>
    <scope>NUCLEOTIDE SEQUENCE [LARGE SCALE GENOMIC DNA]</scope>
    <source>
        <strain evidence="12">DSM 26134</strain>
    </source>
</reference>
<feature type="binding site" evidence="5">
    <location>
        <position position="294"/>
    </location>
    <ligand>
        <name>substrate</name>
    </ligand>
</feature>
<feature type="binding site" evidence="5">
    <location>
        <begin position="255"/>
        <end position="258"/>
    </location>
    <ligand>
        <name>pyridoxal 5'-phosphate</name>
        <dbReference type="ChEBI" id="CHEBI:597326"/>
    </ligand>
</feature>
<keyword evidence="4 5" id="KW-0456">Lyase</keyword>
<feature type="active site" description="Proton donor" evidence="7">
    <location>
        <position position="325"/>
    </location>
</feature>
<dbReference type="PRINTS" id="PR01181">
    <property type="entry name" value="DAPDCRBXLASE"/>
</dbReference>
<dbReference type="InterPro" id="IPR002986">
    <property type="entry name" value="DAP_deCOOHase_LysA"/>
</dbReference>
<comment type="catalytic activity">
    <reaction evidence="5 8">
        <text>meso-2,6-diaminopimelate + H(+) = L-lysine + CO2</text>
        <dbReference type="Rhea" id="RHEA:15101"/>
        <dbReference type="ChEBI" id="CHEBI:15378"/>
        <dbReference type="ChEBI" id="CHEBI:16526"/>
        <dbReference type="ChEBI" id="CHEBI:32551"/>
        <dbReference type="ChEBI" id="CHEBI:57791"/>
        <dbReference type="EC" id="4.1.1.20"/>
    </reaction>
</comment>